<name>A0A9D2IVA5_9FIRM</name>
<reference evidence="4" key="1">
    <citation type="journal article" date="2021" name="PeerJ">
        <title>Extensive microbial diversity within the chicken gut microbiome revealed by metagenomics and culture.</title>
        <authorList>
            <person name="Gilroy R."/>
            <person name="Ravi A."/>
            <person name="Getino M."/>
            <person name="Pursley I."/>
            <person name="Horton D.L."/>
            <person name="Alikhan N.F."/>
            <person name="Baker D."/>
            <person name="Gharbi K."/>
            <person name="Hall N."/>
            <person name="Watson M."/>
            <person name="Adriaenssens E.M."/>
            <person name="Foster-Nyarko E."/>
            <person name="Jarju S."/>
            <person name="Secka A."/>
            <person name="Antonio M."/>
            <person name="Oren A."/>
            <person name="Chaudhuri R.R."/>
            <person name="La Ragione R."/>
            <person name="Hildebrand F."/>
            <person name="Pallen M.J."/>
        </authorList>
    </citation>
    <scope>NUCLEOTIDE SEQUENCE</scope>
    <source>
        <strain evidence="4">CHK33-5263</strain>
    </source>
</reference>
<dbReference type="PANTHER" id="PTHR38682:SF1">
    <property type="entry name" value="V-TYPE ATP SYNTHASE SUBUNIT C"/>
    <property type="match status" value="1"/>
</dbReference>
<evidence type="ECO:0000256" key="2">
    <source>
        <dbReference type="ARBA" id="ARBA00022448"/>
    </source>
</evidence>
<organism evidence="4 5">
    <name type="scientific">Candidatus Gallimonas intestinigallinarum</name>
    <dbReference type="NCBI Taxonomy" id="2838604"/>
    <lineage>
        <taxon>Bacteria</taxon>
        <taxon>Bacillati</taxon>
        <taxon>Bacillota</taxon>
        <taxon>Clostridia</taxon>
        <taxon>Candidatus Gallimonas</taxon>
    </lineage>
</organism>
<evidence type="ECO:0000256" key="3">
    <source>
        <dbReference type="ARBA" id="ARBA00023065"/>
    </source>
</evidence>
<comment type="similarity">
    <text evidence="1">Belongs to the V-ATPase V0D/AC39 subunit family.</text>
</comment>
<dbReference type="InterPro" id="IPR035067">
    <property type="entry name" value="V-type_ATPase_csu/dsu"/>
</dbReference>
<accession>A0A9D2IVA5</accession>
<gene>
    <name evidence="4" type="ORF">H9812_04905</name>
</gene>
<reference evidence="4" key="2">
    <citation type="submission" date="2021-04" db="EMBL/GenBank/DDBJ databases">
        <authorList>
            <person name="Gilroy R."/>
        </authorList>
    </citation>
    <scope>NUCLEOTIDE SEQUENCE</scope>
    <source>
        <strain evidence="4">CHK33-5263</strain>
    </source>
</reference>
<dbReference type="PANTHER" id="PTHR38682">
    <property type="entry name" value="V-TYPE ATP SYNTHASE SUBUNIT C"/>
    <property type="match status" value="1"/>
</dbReference>
<dbReference type="InterPro" id="IPR044911">
    <property type="entry name" value="V-type_ATPase_csu/dsu_dom_3"/>
</dbReference>
<dbReference type="Proteomes" id="UP000824044">
    <property type="component" value="Unassembled WGS sequence"/>
</dbReference>
<dbReference type="Pfam" id="PF01992">
    <property type="entry name" value="vATP-synt_AC39"/>
    <property type="match status" value="1"/>
</dbReference>
<dbReference type="EMBL" id="DXBS01000095">
    <property type="protein sequence ID" value="HIZ24793.1"/>
    <property type="molecule type" value="Genomic_DNA"/>
</dbReference>
<sequence>MPNSIFANARAAALSKGLLGAERLGRMIDAPAVEDALKILQEVGFGEGAPAPEADALIEAEERAFAAFVKETSPAEKLTHFLLARRDYHNAEAVMRAKHLKTDFRAMVGAEGVYSVAMLEEKIMADDYAVFPAPLREALERADALFVGGEATGRNISTLFSRAQFAELASLARRDALLREIVSLRADAANIGIALRSHNARLASEMIVAGGTLSEEDVRVLAEESAETARARFVRSVRRDLVYGALEDSEHGRPLLALEQAAQGCALSVLYREKYNDEGYRPFLRYCCEKQAELGNVRIILSCLASGVERAAIRARVSL</sequence>
<keyword evidence="2" id="KW-0813">Transport</keyword>
<dbReference type="SUPFAM" id="SSF103486">
    <property type="entry name" value="V-type ATP synthase subunit C"/>
    <property type="match status" value="1"/>
</dbReference>
<evidence type="ECO:0000256" key="1">
    <source>
        <dbReference type="ARBA" id="ARBA00006709"/>
    </source>
</evidence>
<evidence type="ECO:0000313" key="5">
    <source>
        <dbReference type="Proteomes" id="UP000824044"/>
    </source>
</evidence>
<evidence type="ECO:0000313" key="4">
    <source>
        <dbReference type="EMBL" id="HIZ24793.1"/>
    </source>
</evidence>
<protein>
    <submittedName>
        <fullName evidence="4">V-type ATPase subunit</fullName>
    </submittedName>
</protein>
<keyword evidence="3" id="KW-0406">Ion transport</keyword>
<comment type="caution">
    <text evidence="4">The sequence shown here is derived from an EMBL/GenBank/DDBJ whole genome shotgun (WGS) entry which is preliminary data.</text>
</comment>
<dbReference type="AlphaFoldDB" id="A0A9D2IVA5"/>
<dbReference type="Gene3D" id="1.10.132.50">
    <property type="entry name" value="ATP synthase (C/AC39) subunit, domain 3"/>
    <property type="match status" value="1"/>
</dbReference>
<dbReference type="InterPro" id="IPR050873">
    <property type="entry name" value="V-ATPase_V0D/AC39_subunit"/>
</dbReference>
<proteinExistence type="inferred from homology"/>
<dbReference type="InterPro" id="IPR002843">
    <property type="entry name" value="ATPase_V0-cplx_csu/dsu"/>
</dbReference>
<dbReference type="GO" id="GO:0046961">
    <property type="term" value="F:proton-transporting ATPase activity, rotational mechanism"/>
    <property type="evidence" value="ECO:0007669"/>
    <property type="project" value="InterPro"/>
</dbReference>
<dbReference type="InterPro" id="IPR036079">
    <property type="entry name" value="ATPase_csu/dsu_sf"/>
</dbReference>
<dbReference type="Gene3D" id="1.20.1690.10">
    <property type="entry name" value="V-type ATP synthase subunit C domain"/>
    <property type="match status" value="2"/>
</dbReference>